<comment type="caution">
    <text evidence="4">The sequence shown here is derived from an EMBL/GenBank/DDBJ whole genome shotgun (WGS) entry which is preliminary data.</text>
</comment>
<dbReference type="AlphaFoldDB" id="A0A6N8U903"/>
<dbReference type="SUPFAM" id="SSF52283">
    <property type="entry name" value="Formate/glycerate dehydrogenase catalytic domain-like"/>
    <property type="match status" value="1"/>
</dbReference>
<dbReference type="Proteomes" id="UP000434036">
    <property type="component" value="Unassembled WGS sequence"/>
</dbReference>
<feature type="domain" description="D-isomer specific 2-hydroxyacid dehydrogenase NAD-binding" evidence="3">
    <location>
        <begin position="100"/>
        <end position="271"/>
    </location>
</feature>
<dbReference type="EMBL" id="WUUQ01000006">
    <property type="protein sequence ID" value="MXQ74330.1"/>
    <property type="molecule type" value="Genomic_DNA"/>
</dbReference>
<dbReference type="CDD" id="cd05300">
    <property type="entry name" value="2-Hacid_dh_1"/>
    <property type="match status" value="1"/>
</dbReference>
<dbReference type="Pfam" id="PF02826">
    <property type="entry name" value="2-Hacid_dh_C"/>
    <property type="match status" value="1"/>
</dbReference>
<dbReference type="GO" id="GO:0016491">
    <property type="term" value="F:oxidoreductase activity"/>
    <property type="evidence" value="ECO:0007669"/>
    <property type="project" value="UniProtKB-KW"/>
</dbReference>
<gene>
    <name evidence="4" type="ORF">GSF08_10385</name>
</gene>
<keyword evidence="1" id="KW-0560">Oxidoreductase</keyword>
<dbReference type="PANTHER" id="PTHR43333">
    <property type="entry name" value="2-HACID_DH_C DOMAIN-CONTAINING PROTEIN"/>
    <property type="match status" value="1"/>
</dbReference>
<evidence type="ECO:0000256" key="1">
    <source>
        <dbReference type="ARBA" id="ARBA00023002"/>
    </source>
</evidence>
<dbReference type="PANTHER" id="PTHR43333:SF1">
    <property type="entry name" value="D-ISOMER SPECIFIC 2-HYDROXYACID DEHYDROGENASE NAD-BINDING DOMAIN-CONTAINING PROTEIN"/>
    <property type="match status" value="1"/>
</dbReference>
<dbReference type="RefSeq" id="WP_160625713.1">
    <property type="nucleotide sequence ID" value="NZ_WUUQ01000006.1"/>
</dbReference>
<dbReference type="InterPro" id="IPR036291">
    <property type="entry name" value="NAD(P)-bd_dom_sf"/>
</dbReference>
<reference evidence="4 5" key="2">
    <citation type="submission" date="2020-01" db="EMBL/GenBank/DDBJ databases">
        <title>Clostridiaceae sp. nov. isolated from the gut of human by culturomics.</title>
        <authorList>
            <person name="Chang Y."/>
        </authorList>
    </citation>
    <scope>NUCLEOTIDE SEQUENCE [LARGE SCALE GENOMIC DNA]</scope>
    <source>
        <strain evidence="4 5">DONG20-135</strain>
    </source>
</reference>
<evidence type="ECO:0000313" key="5">
    <source>
        <dbReference type="Proteomes" id="UP000434036"/>
    </source>
</evidence>
<dbReference type="SUPFAM" id="SSF51735">
    <property type="entry name" value="NAD(P)-binding Rossmann-fold domains"/>
    <property type="match status" value="1"/>
</dbReference>
<reference evidence="4 5" key="1">
    <citation type="submission" date="2019-12" db="EMBL/GenBank/DDBJ databases">
        <authorList>
            <person name="Yang R."/>
        </authorList>
    </citation>
    <scope>NUCLEOTIDE SEQUENCE [LARGE SCALE GENOMIC DNA]</scope>
    <source>
        <strain evidence="4 5">DONG20-135</strain>
    </source>
</reference>
<dbReference type="Gene3D" id="3.40.50.720">
    <property type="entry name" value="NAD(P)-binding Rossmann-like Domain"/>
    <property type="match status" value="2"/>
</dbReference>
<protein>
    <submittedName>
        <fullName evidence="4">D-2-hydroxyacid dehydrogenase</fullName>
    </submittedName>
</protein>
<name>A0A6N8U903_9FIRM</name>
<sequence>MKKVYVYPTWELSKSQKQALTQNIPASFCFDEPSEERLKEASIIIGNPRRQHLSWCTRLEWIQLISAGSDQYRTIPESILLTNASGTFGTAIAEHMICVTLMMMKRMPQYQRYQMHSVWKNAGRIDSIINSTFVILGMGDLGSEYAKRIKALGGYVIGIKKHPAPCPDYLDELYTMEALEKLLPRADVLAMCLPNHEETQHIMNEHTFTLMKPGSYLINTGRGSAIDETALCEALDTRLKGAALDVTKVEPLPKDSPLWLREDVILTPHISGNWNLPSTTDRFLTIAHENLLAFFEGRPLHNLVDRTSGYRNTQGIYDERK</sequence>
<proteinExistence type="predicted"/>
<evidence type="ECO:0000313" key="4">
    <source>
        <dbReference type="EMBL" id="MXQ74330.1"/>
    </source>
</evidence>
<organism evidence="4 5">
    <name type="scientific">Copranaerobaculum intestinale</name>
    <dbReference type="NCBI Taxonomy" id="2692629"/>
    <lineage>
        <taxon>Bacteria</taxon>
        <taxon>Bacillati</taxon>
        <taxon>Bacillota</taxon>
        <taxon>Erysipelotrichia</taxon>
        <taxon>Erysipelotrichales</taxon>
        <taxon>Erysipelotrichaceae</taxon>
        <taxon>Copranaerobaculum</taxon>
    </lineage>
</organism>
<dbReference type="GO" id="GO:0051287">
    <property type="term" value="F:NAD binding"/>
    <property type="evidence" value="ECO:0007669"/>
    <property type="project" value="InterPro"/>
</dbReference>
<accession>A0A6N8U903</accession>
<evidence type="ECO:0000259" key="3">
    <source>
        <dbReference type="Pfam" id="PF02826"/>
    </source>
</evidence>
<keyword evidence="2" id="KW-0520">NAD</keyword>
<dbReference type="InterPro" id="IPR006140">
    <property type="entry name" value="D-isomer_DH_NAD-bd"/>
</dbReference>
<keyword evidence="5" id="KW-1185">Reference proteome</keyword>
<evidence type="ECO:0000256" key="2">
    <source>
        <dbReference type="ARBA" id="ARBA00023027"/>
    </source>
</evidence>